<feature type="signal peptide" evidence="6">
    <location>
        <begin position="1"/>
        <end position="35"/>
    </location>
</feature>
<evidence type="ECO:0000256" key="5">
    <source>
        <dbReference type="RuleBase" id="RU003357"/>
    </source>
</evidence>
<dbReference type="InterPro" id="IPR000531">
    <property type="entry name" value="Beta-barrel_TonB"/>
</dbReference>
<dbReference type="Gene3D" id="2.170.130.10">
    <property type="entry name" value="TonB-dependent receptor, plug domain"/>
    <property type="match status" value="1"/>
</dbReference>
<evidence type="ECO:0000313" key="9">
    <source>
        <dbReference type="EMBL" id="NIA52915.1"/>
    </source>
</evidence>
<feature type="chain" id="PRO_5046442762" evidence="6">
    <location>
        <begin position="36"/>
        <end position="1020"/>
    </location>
</feature>
<evidence type="ECO:0000256" key="3">
    <source>
        <dbReference type="ARBA" id="ARBA00023136"/>
    </source>
</evidence>
<comment type="caution">
    <text evidence="9">The sequence shown here is derived from an EMBL/GenBank/DDBJ whole genome shotgun (WGS) entry which is preliminary data.</text>
</comment>
<dbReference type="Pfam" id="PF07715">
    <property type="entry name" value="Plug"/>
    <property type="match status" value="1"/>
</dbReference>
<feature type="domain" description="TonB-dependent receptor-like beta-barrel" evidence="7">
    <location>
        <begin position="445"/>
        <end position="985"/>
    </location>
</feature>
<dbReference type="SUPFAM" id="SSF56935">
    <property type="entry name" value="Porins"/>
    <property type="match status" value="1"/>
</dbReference>
<dbReference type="PANTHER" id="PTHR40980:SF3">
    <property type="entry name" value="TONB-DEPENDENT RECEPTOR-LIKE BETA-BARREL DOMAIN-CONTAINING PROTEIN"/>
    <property type="match status" value="1"/>
</dbReference>
<dbReference type="Gene3D" id="2.40.170.20">
    <property type="entry name" value="TonB-dependent receptor, beta-barrel domain"/>
    <property type="match status" value="1"/>
</dbReference>
<reference evidence="9 10" key="1">
    <citation type="submission" date="2020-03" db="EMBL/GenBank/DDBJ databases">
        <title>Genome sequence of strain Massilia sp. TW-1.</title>
        <authorList>
            <person name="Chaudhary D.K."/>
        </authorList>
    </citation>
    <scope>NUCLEOTIDE SEQUENCE [LARGE SCALE GENOMIC DNA]</scope>
    <source>
        <strain evidence="9 10">TW-1</strain>
    </source>
</reference>
<evidence type="ECO:0000259" key="7">
    <source>
        <dbReference type="Pfam" id="PF00593"/>
    </source>
</evidence>
<protein>
    <submittedName>
        <fullName evidence="9">TonB-dependent receptor</fullName>
    </submittedName>
</protein>
<comment type="similarity">
    <text evidence="2 5">Belongs to the TonB-dependent receptor family.</text>
</comment>
<dbReference type="InterPro" id="IPR010104">
    <property type="entry name" value="TonB_rcpt_bac"/>
</dbReference>
<feature type="domain" description="TonB-dependent receptor plug" evidence="8">
    <location>
        <begin position="65"/>
        <end position="180"/>
    </location>
</feature>
<evidence type="ECO:0000256" key="1">
    <source>
        <dbReference type="ARBA" id="ARBA00004442"/>
    </source>
</evidence>
<evidence type="ECO:0000256" key="4">
    <source>
        <dbReference type="ARBA" id="ARBA00023237"/>
    </source>
</evidence>
<organism evidence="9 10">
    <name type="scientific">Telluria antibiotica</name>
    <dbReference type="NCBI Taxonomy" id="2717319"/>
    <lineage>
        <taxon>Bacteria</taxon>
        <taxon>Pseudomonadati</taxon>
        <taxon>Pseudomonadota</taxon>
        <taxon>Betaproteobacteria</taxon>
        <taxon>Burkholderiales</taxon>
        <taxon>Oxalobacteraceae</taxon>
        <taxon>Telluria group</taxon>
        <taxon>Telluria</taxon>
    </lineage>
</organism>
<keyword evidence="4" id="KW-0998">Cell outer membrane</keyword>
<keyword evidence="9" id="KW-0675">Receptor</keyword>
<dbReference type="EMBL" id="JAAQOM010000002">
    <property type="protein sequence ID" value="NIA52915.1"/>
    <property type="molecule type" value="Genomic_DNA"/>
</dbReference>
<dbReference type="PANTHER" id="PTHR40980">
    <property type="entry name" value="PLUG DOMAIN-CONTAINING PROTEIN"/>
    <property type="match status" value="1"/>
</dbReference>
<dbReference type="InterPro" id="IPR012910">
    <property type="entry name" value="Plug_dom"/>
</dbReference>
<evidence type="ECO:0000256" key="6">
    <source>
        <dbReference type="SAM" id="SignalP"/>
    </source>
</evidence>
<evidence type="ECO:0000313" key="10">
    <source>
        <dbReference type="Proteomes" id="UP000716322"/>
    </source>
</evidence>
<dbReference type="Proteomes" id="UP000716322">
    <property type="component" value="Unassembled WGS sequence"/>
</dbReference>
<dbReference type="InterPro" id="IPR037066">
    <property type="entry name" value="Plug_dom_sf"/>
</dbReference>
<keyword evidence="5" id="KW-0798">TonB box</keyword>
<dbReference type="InterPro" id="IPR036942">
    <property type="entry name" value="Beta-barrel_TonB_sf"/>
</dbReference>
<gene>
    <name evidence="9" type="ORF">HAV22_04515</name>
</gene>
<keyword evidence="6" id="KW-0732">Signal</keyword>
<name>A0ABX0P9Q1_9BURK</name>
<evidence type="ECO:0000256" key="2">
    <source>
        <dbReference type="ARBA" id="ARBA00009810"/>
    </source>
</evidence>
<accession>A0ABX0P9Q1</accession>
<keyword evidence="3 5" id="KW-0472">Membrane</keyword>
<sequence length="1020" mass="111090">MRRTPVRFQRTAIAVGAAQFVLMASGAMMAHSAFAQDTGKKDDGSTATVVVVGQRAALESASARKRNADEIVDSIVADDIGKLPDKSVTEVLQRVVGVTIDRTLNRVDPQQGVGDGVNHYAAEGTGVSVRGLTYVRSELNGRDAFSANGGRSLSFEDVPPELMSGLDVYKNPSAEQIEGGISGLVNLRTALPFDFKGAKGALSVEERRSQLRGKTSPGVSGLLSNRWNTPFGQFGALIDVARSRINTRSDGMQISPYIPRTNAVTGDTSGTQRWIPNGSYWTSNNFERERDGLYGALQWKKDNLSSYLTFFRSKYDMNTTEYGMNTGTANPSTSMLDPGATFADNGALLTGTLRSPNETGISLSSSSRAAGRKSDTRDVAWHADWRASDQWTVSSDLQHTRATTTGYDNLVGMQGTLPKMTWDLTKSPAELHFDAADRALLTDPKTYYWGTSQEHRDKATGTLNAARLDAKFTFDSPVLNDLRFGVRFTDRKADTRSTHGSEWTAIAQPWMQGWAINGYPYLNDPRFSKPVMTMGFPNFFGGQMTAPPPVIIADPALNTPNPDGAPSGFALIHGYANLLCTSTPCAMNWKPAPFGDAEGLNQQRERTKAAYSQLRFNVDTLRYPIDGNVGVRVVRTNMAATGYLLYTQQDISKISGGGVPAFADLSAKRDFDNSYTNVLPSLNVRMKVNDGLQFRGAYSKGMTRPDFYQLQAYTTLSENIKTTTDTATKVTTLDSITFTGSARGNPALKPTTSDNLDFTAEYYFGHGGSLTLAVFNKRIKDIVIGQTSTYTMNDLTGKPYDFNVTGPTNGAKGRANGAEIAYQQYFDKLPGFWSGFGISANYTYLDSRLNLNAPPGVVWCTPKDTPAANTARDLAGCDTDGRILGGLPMTNLSKNAYNLALLYDKGPVSARLAYSWRSKYLQAVNAYGTNGGEGIDANPDSPNFGKGYSVNYALPTYGGAYGELDGSFQYEITPNLKLSVEASNLTNAIYRQYMQQHIGLMERGAFYTGRSYSVRMGYSF</sequence>
<evidence type="ECO:0000259" key="8">
    <source>
        <dbReference type="Pfam" id="PF07715"/>
    </source>
</evidence>
<comment type="subcellular location">
    <subcellularLocation>
        <location evidence="1 5">Cell outer membrane</location>
    </subcellularLocation>
</comment>
<keyword evidence="10" id="KW-1185">Reference proteome</keyword>
<proteinExistence type="inferred from homology"/>
<dbReference type="Pfam" id="PF00593">
    <property type="entry name" value="TonB_dep_Rec_b-barrel"/>
    <property type="match status" value="1"/>
</dbReference>
<dbReference type="NCBIfam" id="TIGR01782">
    <property type="entry name" value="TonB-Xanth-Caul"/>
    <property type="match status" value="1"/>
</dbReference>